<feature type="transmembrane region" description="Helical" evidence="1">
    <location>
        <begin position="262"/>
        <end position="283"/>
    </location>
</feature>
<gene>
    <name evidence="2" type="ORF">PDUR_19305</name>
</gene>
<sequence>MTGVLWGFGVLFAAGAYLLLADVFKLPTLAATRAVIQVAKIGKLKTSLLGTLLFRLSAWLTGKLPLSDYYKRKTAATLHSAGIRLTPEAYLAHAIVKASLIFSGGLITLPLLPLLSPVFIFLAIAVYFKEIRTADEVVRKKRGQIEAELPRFVATIAQELKATRDVLRMLEVYAKHAGGSLQSELHITVADMKSGNQETALMRLETRIGSTMLSDVVRGLLSVLRGDQGAVYFEMLAHDFKLLEIQRLKMLAMKRPGKIRKYSFYMLACFMLMYMVILGMEIMKAMGKLF</sequence>
<accession>A0A089HRW0</accession>
<feature type="transmembrane region" description="Helical" evidence="1">
    <location>
        <begin position="6"/>
        <end position="24"/>
    </location>
</feature>
<keyword evidence="1" id="KW-0472">Membrane</keyword>
<dbReference type="Proteomes" id="UP000029409">
    <property type="component" value="Chromosome"/>
</dbReference>
<keyword evidence="1" id="KW-0812">Transmembrane</keyword>
<dbReference type="STRING" id="44251.PDUR_19305"/>
<evidence type="ECO:0000313" key="2">
    <source>
        <dbReference type="EMBL" id="AIQ13822.1"/>
    </source>
</evidence>
<proteinExistence type="predicted"/>
<feature type="transmembrane region" description="Helical" evidence="1">
    <location>
        <begin position="100"/>
        <end position="128"/>
    </location>
</feature>
<protein>
    <submittedName>
        <fullName evidence="2">Secretion protein F</fullName>
    </submittedName>
</protein>
<reference evidence="2 3" key="1">
    <citation type="submission" date="2014-08" db="EMBL/GenBank/DDBJ databases">
        <title>Comparative genomics of the Paenibacillus odorifer group.</title>
        <authorList>
            <person name="den Bakker H.C."/>
            <person name="Tsai Y.-C."/>
            <person name="Martin N."/>
            <person name="Korlach J."/>
            <person name="Wiedmann M."/>
        </authorList>
    </citation>
    <scope>NUCLEOTIDE SEQUENCE [LARGE SCALE GENOMIC DNA]</scope>
    <source>
        <strain evidence="2 3">DSM 1735</strain>
    </source>
</reference>
<evidence type="ECO:0000256" key="1">
    <source>
        <dbReference type="SAM" id="Phobius"/>
    </source>
</evidence>
<evidence type="ECO:0000313" key="3">
    <source>
        <dbReference type="Proteomes" id="UP000029409"/>
    </source>
</evidence>
<organism evidence="2 3">
    <name type="scientific">Paenibacillus durus</name>
    <name type="common">Paenibacillus azotofixans</name>
    <dbReference type="NCBI Taxonomy" id="44251"/>
    <lineage>
        <taxon>Bacteria</taxon>
        <taxon>Bacillati</taxon>
        <taxon>Bacillota</taxon>
        <taxon>Bacilli</taxon>
        <taxon>Bacillales</taxon>
        <taxon>Paenibacillaceae</taxon>
        <taxon>Paenibacillus</taxon>
    </lineage>
</organism>
<dbReference type="RefSeq" id="WP_042207618.1">
    <property type="nucleotide sequence ID" value="NZ_CP009288.1"/>
</dbReference>
<dbReference type="OrthoDB" id="9786505at2"/>
<keyword evidence="1" id="KW-1133">Transmembrane helix</keyword>
<dbReference type="KEGG" id="pdu:PDUR_19305"/>
<dbReference type="AlphaFoldDB" id="A0A089HRW0"/>
<dbReference type="eggNOG" id="COG2064">
    <property type="taxonomic scope" value="Bacteria"/>
</dbReference>
<dbReference type="EMBL" id="CP009288">
    <property type="protein sequence ID" value="AIQ13822.1"/>
    <property type="molecule type" value="Genomic_DNA"/>
</dbReference>
<name>A0A089HRW0_PAEDU</name>
<keyword evidence="3" id="KW-1185">Reference proteome</keyword>